<keyword evidence="3" id="KW-0051">Antiviral defense</keyword>
<dbReference type="NCBIfam" id="TIGR01877">
    <property type="entry name" value="cas_cas6"/>
    <property type="match status" value="1"/>
</dbReference>
<dbReference type="Pfam" id="PF01881">
    <property type="entry name" value="Cas_Cas6_C"/>
    <property type="match status" value="1"/>
</dbReference>
<sequence>MGRGECLKKIFVNNYKIMRIHLKVEGNGVLVPFDHQPKLVGTIHKWMGWNDEHGKLSFYSFSKLEDGKATSKGLLFPNGTSFFFSSHSIDLIKKMITGIQSDPLLFDGLSVVEIVIQEDPDLKNRNHFFVASPIFIKRQVSDKVEHILYTDPKSGEYLEQTLQTKMKKEGIIDDTLNIKFDSTYHKASSKLVNYNGIKNRANWCPVIIEGKPETKLFAWNVGLGNSTGIGFGAIK</sequence>
<dbReference type="GO" id="GO:0051607">
    <property type="term" value="P:defense response to virus"/>
    <property type="evidence" value="ECO:0007669"/>
    <property type="project" value="UniProtKB-KW"/>
</dbReference>
<dbReference type="EMBL" id="VSSQ01000086">
    <property type="protein sequence ID" value="MPL75145.1"/>
    <property type="molecule type" value="Genomic_DNA"/>
</dbReference>
<feature type="domain" description="CRISPR associated protein Cas6 C-terminal" evidence="4">
    <location>
        <begin position="120"/>
        <end position="234"/>
    </location>
</feature>
<evidence type="ECO:0000313" key="5">
    <source>
        <dbReference type="EMBL" id="MPL75145.1"/>
    </source>
</evidence>
<dbReference type="InterPro" id="IPR045747">
    <property type="entry name" value="CRISPR-assoc_prot_Cas6_N_sf"/>
</dbReference>
<evidence type="ECO:0000256" key="1">
    <source>
        <dbReference type="ARBA" id="ARBA00005937"/>
    </source>
</evidence>
<comment type="similarity">
    <text evidence="1">Belongs to the CRISPR-associated protein Cas6/Cse3/CasE family.</text>
</comment>
<accession>A0A644U879</accession>
<dbReference type="PANTHER" id="PTHR36984:SF1">
    <property type="entry name" value="CRISPR-ASSOCIATED ENDORIBONUCLEASE CAS6 1"/>
    <property type="match status" value="1"/>
</dbReference>
<dbReference type="GO" id="GO:0016788">
    <property type="term" value="F:hydrolase activity, acting on ester bonds"/>
    <property type="evidence" value="ECO:0007669"/>
    <property type="project" value="InterPro"/>
</dbReference>
<keyword evidence="2" id="KW-0694">RNA-binding</keyword>
<gene>
    <name evidence="5" type="ORF">SDC9_20966</name>
</gene>
<protein>
    <recommendedName>
        <fullName evidence="4">CRISPR associated protein Cas6 C-terminal domain-containing protein</fullName>
    </recommendedName>
</protein>
<evidence type="ECO:0000256" key="2">
    <source>
        <dbReference type="ARBA" id="ARBA00022884"/>
    </source>
</evidence>
<organism evidence="5">
    <name type="scientific">bioreactor metagenome</name>
    <dbReference type="NCBI Taxonomy" id="1076179"/>
    <lineage>
        <taxon>unclassified sequences</taxon>
        <taxon>metagenomes</taxon>
        <taxon>ecological metagenomes</taxon>
    </lineage>
</organism>
<dbReference type="Gene3D" id="3.30.70.1900">
    <property type="match status" value="1"/>
</dbReference>
<dbReference type="Gene3D" id="3.30.70.1890">
    <property type="match status" value="1"/>
</dbReference>
<reference evidence="5" key="1">
    <citation type="submission" date="2019-08" db="EMBL/GenBank/DDBJ databases">
        <authorList>
            <person name="Kucharzyk K."/>
            <person name="Murdoch R.W."/>
            <person name="Higgins S."/>
            <person name="Loffler F."/>
        </authorList>
    </citation>
    <scope>NUCLEOTIDE SEQUENCE</scope>
</reference>
<evidence type="ECO:0000259" key="4">
    <source>
        <dbReference type="Pfam" id="PF01881"/>
    </source>
</evidence>
<proteinExistence type="inferred from homology"/>
<dbReference type="InterPro" id="IPR049435">
    <property type="entry name" value="Cas_Cas6_C"/>
</dbReference>
<dbReference type="CDD" id="cd21140">
    <property type="entry name" value="Cas6_I-like"/>
    <property type="match status" value="1"/>
</dbReference>
<dbReference type="GO" id="GO:0003723">
    <property type="term" value="F:RNA binding"/>
    <property type="evidence" value="ECO:0007669"/>
    <property type="project" value="UniProtKB-KW"/>
</dbReference>
<evidence type="ECO:0000256" key="3">
    <source>
        <dbReference type="ARBA" id="ARBA00023118"/>
    </source>
</evidence>
<dbReference type="InterPro" id="IPR010156">
    <property type="entry name" value="CRISPR-assoc_prot_Cas6"/>
</dbReference>
<dbReference type="PANTHER" id="PTHR36984">
    <property type="entry name" value="CRISPR-ASSOCIATED ENDORIBONUCLEASE CAS6 1"/>
    <property type="match status" value="1"/>
</dbReference>
<comment type="caution">
    <text evidence="5">The sequence shown here is derived from an EMBL/GenBank/DDBJ whole genome shotgun (WGS) entry which is preliminary data.</text>
</comment>
<name>A0A644U879_9ZZZZ</name>
<dbReference type="AlphaFoldDB" id="A0A644U879"/>